<dbReference type="KEGG" id="aiq:Azoinq_07830"/>
<evidence type="ECO:0000256" key="2">
    <source>
        <dbReference type="ARBA" id="ARBA00022490"/>
    </source>
</evidence>
<dbReference type="InterPro" id="IPR010963">
    <property type="entry name" value="PHA_synth_I"/>
</dbReference>
<organism evidence="8 9">
    <name type="scientific">Azospira inquinata</name>
    <dbReference type="NCBI Taxonomy" id="2785627"/>
    <lineage>
        <taxon>Bacteria</taxon>
        <taxon>Pseudomonadati</taxon>
        <taxon>Pseudomonadota</taxon>
        <taxon>Betaproteobacteria</taxon>
        <taxon>Rhodocyclales</taxon>
        <taxon>Rhodocyclaceae</taxon>
        <taxon>Azospira</taxon>
    </lineage>
</organism>
<feature type="domain" description="Poly-beta-hydroxybutyrate polymerase N-terminal" evidence="7">
    <location>
        <begin position="111"/>
        <end position="282"/>
    </location>
</feature>
<dbReference type="AlphaFoldDB" id="A0A975SKZ6"/>
<dbReference type="EMBL" id="CP064782">
    <property type="protein sequence ID" value="QWT47789.1"/>
    <property type="molecule type" value="Genomic_DNA"/>
</dbReference>
<dbReference type="Pfam" id="PF07167">
    <property type="entry name" value="PhaC_N"/>
    <property type="match status" value="1"/>
</dbReference>
<dbReference type="PANTHER" id="PTHR36837:SF5">
    <property type="entry name" value="POLY-3-HYDROXYBUTYRATE SYNTHASE"/>
    <property type="match status" value="1"/>
</dbReference>
<keyword evidence="4" id="KW-0012">Acyltransferase</keyword>
<accession>A0A975SKZ6</accession>
<dbReference type="Proteomes" id="UP000683428">
    <property type="component" value="Chromosome"/>
</dbReference>
<dbReference type="InterPro" id="IPR000073">
    <property type="entry name" value="AB_hydrolase_1"/>
</dbReference>
<protein>
    <submittedName>
        <fullName evidence="8">Class I poly(R)-hydroxyalkanoic acid synthase</fullName>
    </submittedName>
</protein>
<name>A0A975SKZ6_9RHOO</name>
<gene>
    <name evidence="8" type="primary">phaC</name>
    <name evidence="8" type="ORF">Azoinq_07830</name>
</gene>
<evidence type="ECO:0000256" key="3">
    <source>
        <dbReference type="ARBA" id="ARBA00022679"/>
    </source>
</evidence>
<comment type="subcellular location">
    <subcellularLocation>
        <location evidence="1">Cytoplasm</location>
    </subcellularLocation>
</comment>
<feature type="region of interest" description="Disordered" evidence="5">
    <location>
        <begin position="604"/>
        <end position="625"/>
    </location>
</feature>
<proteinExistence type="predicted"/>
<dbReference type="GO" id="GO:0042619">
    <property type="term" value="P:poly-hydroxybutyrate biosynthetic process"/>
    <property type="evidence" value="ECO:0007669"/>
    <property type="project" value="InterPro"/>
</dbReference>
<sequence>MPQTAPQETQEIAPNPADVAKSYAEVAQRAARLLTQFMEKQAAEKEIGAPADELGIAQAFMDLSARLLANPYKLAQAQMNMMWDYFSLWQGSMLKMMGVPIQPVAAPKKGDNRFRDEDWEQHFLFDYIKQSYLIAARHIHDTVCCVDGLDDVTQRKVNFYTRQYIDALSPTNFAMTNPEVFRETVKSHGQNLVKGLNNLLNDLEAGEGQLRIRMTDTSAFELGKNVAVTPGKVVFQNELFQLVQYDPTTPEQHKRPLLIVPPWINKFYILDLREKNSLVKWATDQGHTTFIMSWVNPDEHLANKSFEDYVLEGTLAAMGAVEQATGEKSLDVVGYCIGGTLLATTLAYMAAKRDKRVATATFFTTLIDFSIPGELGVFIDEPQVTSLEHKMAARGYLDGSEMAMTFNLLKANDLIWSFVVNNYLLGKDPFPFDLLFWNSDSTRMPYAMHSFYLRNMYMANKLKDPGGITIAGVPIDISKIKVPAYFISTIEDHIAPWKSTYLGARRFSGPVRFVLGGSGHIAGIVNPPVANKYFYWTHPGEQLPETSEDFLAGAEQHPGSWWTDWNQWLAAQGDGKMVPARKPGDGQLKALEEAPGSYVKFRLDTQPAAAPAQGTKVGKRPAKAA</sequence>
<feature type="domain" description="AB hydrolase-1" evidence="6">
    <location>
        <begin position="286"/>
        <end position="527"/>
    </location>
</feature>
<dbReference type="InterPro" id="IPR010941">
    <property type="entry name" value="PhaC_N"/>
</dbReference>
<dbReference type="PANTHER" id="PTHR36837">
    <property type="entry name" value="POLY(3-HYDROXYALKANOATE) POLYMERASE SUBUNIT PHAC"/>
    <property type="match status" value="1"/>
</dbReference>
<dbReference type="InterPro" id="IPR051321">
    <property type="entry name" value="PHA/PHB_synthase"/>
</dbReference>
<evidence type="ECO:0000259" key="7">
    <source>
        <dbReference type="Pfam" id="PF07167"/>
    </source>
</evidence>
<evidence type="ECO:0000256" key="1">
    <source>
        <dbReference type="ARBA" id="ARBA00004496"/>
    </source>
</evidence>
<keyword evidence="3" id="KW-0808">Transferase</keyword>
<keyword evidence="9" id="KW-1185">Reference proteome</keyword>
<keyword evidence="2" id="KW-0963">Cytoplasm</keyword>
<evidence type="ECO:0000313" key="8">
    <source>
        <dbReference type="EMBL" id="QWT47789.1"/>
    </source>
</evidence>
<dbReference type="Pfam" id="PF00561">
    <property type="entry name" value="Abhydrolase_1"/>
    <property type="match status" value="1"/>
</dbReference>
<dbReference type="NCBIfam" id="TIGR01838">
    <property type="entry name" value="PHA_synth_I"/>
    <property type="match status" value="1"/>
</dbReference>
<dbReference type="GO" id="GO:0005737">
    <property type="term" value="C:cytoplasm"/>
    <property type="evidence" value="ECO:0007669"/>
    <property type="project" value="UniProtKB-SubCell"/>
</dbReference>
<reference evidence="8" key="1">
    <citation type="submission" date="2020-11" db="EMBL/GenBank/DDBJ databases">
        <title>Azospira inquinata sp. nov.</title>
        <authorList>
            <person name="Moe W.M."/>
            <person name="Mikes M.C."/>
        </authorList>
    </citation>
    <scope>NUCLEOTIDE SEQUENCE</scope>
    <source>
        <strain evidence="8">Azo-3</strain>
    </source>
</reference>
<evidence type="ECO:0000313" key="9">
    <source>
        <dbReference type="Proteomes" id="UP000683428"/>
    </source>
</evidence>
<evidence type="ECO:0000259" key="6">
    <source>
        <dbReference type="Pfam" id="PF00561"/>
    </source>
</evidence>
<dbReference type="GO" id="GO:0016746">
    <property type="term" value="F:acyltransferase activity"/>
    <property type="evidence" value="ECO:0007669"/>
    <property type="project" value="UniProtKB-KW"/>
</dbReference>
<evidence type="ECO:0000256" key="4">
    <source>
        <dbReference type="ARBA" id="ARBA00023315"/>
    </source>
</evidence>
<evidence type="ECO:0000256" key="5">
    <source>
        <dbReference type="SAM" id="MobiDB-lite"/>
    </source>
</evidence>
<dbReference type="RefSeq" id="WP_216130285.1">
    <property type="nucleotide sequence ID" value="NZ_CP064782.1"/>
</dbReference>